<keyword evidence="1" id="KW-0812">Transmembrane</keyword>
<keyword evidence="3" id="KW-1185">Reference proteome</keyword>
<feature type="transmembrane region" description="Helical" evidence="1">
    <location>
        <begin position="7"/>
        <end position="24"/>
    </location>
</feature>
<gene>
    <name evidence="2" type="ORF">QX51_16755</name>
</gene>
<evidence type="ECO:0000313" key="2">
    <source>
        <dbReference type="EMBL" id="KHS55888.1"/>
    </source>
</evidence>
<keyword evidence="1" id="KW-0472">Membrane</keyword>
<reference evidence="2 3" key="1">
    <citation type="submission" date="2014-12" db="EMBL/GenBank/DDBJ databases">
        <title>Draft genome sequence of Terrisporobacter sp. 08-306576, isolated from the blood culture of a bacteremia patient.</title>
        <authorList>
            <person name="Lund L.C."/>
            <person name="Sydenham T.V."/>
            <person name="Hogh S.V."/>
            <person name="Skov M.N."/>
            <person name="Kemp M."/>
            <person name="Justesen U.S."/>
        </authorList>
    </citation>
    <scope>NUCLEOTIDE SEQUENCE [LARGE SCALE GENOMIC DNA]</scope>
    <source>
        <strain evidence="2 3">08-306576</strain>
    </source>
</reference>
<feature type="transmembrane region" description="Helical" evidence="1">
    <location>
        <begin position="44"/>
        <end position="63"/>
    </location>
</feature>
<dbReference type="RefSeq" id="WP_039681049.1">
    <property type="nucleotide sequence ID" value="NZ_JAWGXO010000016.1"/>
</dbReference>
<dbReference type="STRING" id="1577792.QX51_16755"/>
<protein>
    <submittedName>
        <fullName evidence="2">Uncharacterized protein</fullName>
    </submittedName>
</protein>
<name>A0A0B3VST1_9FIRM</name>
<comment type="caution">
    <text evidence="2">The sequence shown here is derived from an EMBL/GenBank/DDBJ whole genome shotgun (WGS) entry which is preliminary data.</text>
</comment>
<dbReference type="EMBL" id="JWHR01000134">
    <property type="protein sequence ID" value="KHS55888.1"/>
    <property type="molecule type" value="Genomic_DNA"/>
</dbReference>
<evidence type="ECO:0000256" key="1">
    <source>
        <dbReference type="SAM" id="Phobius"/>
    </source>
</evidence>
<sequence>MGKESRFRFIFRSILLIVFIILFIMDKNKIVNILNYNIMYNIKIYHLIWLYLMIETLLVIIPYTNSHSYNGKLFLKHYIPSDNYDREKLDKYIKRNNKHARSVFVAWIVLNVVLFMIYFNYNLSTAYIYLVFMIYYWADMFCVNVWCPFHKLFFKSKCCNECRIYNWDHVMFCTPFLLIKSFWTYSLFALSLFAFLQWEYMIRKHPERFAPISNKKLQCKGCNYNCRFNKMKHLKSKNYISKKEV</sequence>
<feature type="transmembrane region" description="Helical" evidence="1">
    <location>
        <begin position="103"/>
        <end position="121"/>
    </location>
</feature>
<keyword evidence="1" id="KW-1133">Transmembrane helix</keyword>
<accession>A0A0B3VST1</accession>
<feature type="transmembrane region" description="Helical" evidence="1">
    <location>
        <begin position="127"/>
        <end position="149"/>
    </location>
</feature>
<evidence type="ECO:0000313" key="3">
    <source>
        <dbReference type="Proteomes" id="UP000031189"/>
    </source>
</evidence>
<proteinExistence type="predicted"/>
<organism evidence="2 3">
    <name type="scientific">Terrisporobacter othiniensis</name>
    <dbReference type="NCBI Taxonomy" id="1577792"/>
    <lineage>
        <taxon>Bacteria</taxon>
        <taxon>Bacillati</taxon>
        <taxon>Bacillota</taxon>
        <taxon>Clostridia</taxon>
        <taxon>Peptostreptococcales</taxon>
        <taxon>Peptostreptococcaceae</taxon>
        <taxon>Terrisporobacter</taxon>
    </lineage>
</organism>
<dbReference type="Proteomes" id="UP000031189">
    <property type="component" value="Unassembled WGS sequence"/>
</dbReference>
<dbReference type="OrthoDB" id="1650312at2"/>
<dbReference type="AlphaFoldDB" id="A0A0B3VST1"/>
<feature type="transmembrane region" description="Helical" evidence="1">
    <location>
        <begin position="170"/>
        <end position="196"/>
    </location>
</feature>